<sequence length="99" mass="11931">MHIFYLAGFIEEMGSGTGRIIENMKKVELPEPEFKEEMDDFSVYFRKDIYTEEYLRELRLNDRQIKAVMYIKEKGKITNKEYQKFFEVSKATPIIYLNL</sequence>
<name>A0ABX7S505_9BACT</name>
<accession>A0ABX7S505</accession>
<evidence type="ECO:0008006" key="3">
    <source>
        <dbReference type="Google" id="ProtNLM"/>
    </source>
</evidence>
<evidence type="ECO:0000313" key="2">
    <source>
        <dbReference type="Proteomes" id="UP000671862"/>
    </source>
</evidence>
<dbReference type="Gene3D" id="3.30.565.60">
    <property type="match status" value="1"/>
</dbReference>
<dbReference type="Proteomes" id="UP000671862">
    <property type="component" value="Chromosome"/>
</dbReference>
<organism evidence="1 2">
    <name type="scientific">Thermosipho ferrireducens</name>
    <dbReference type="NCBI Taxonomy" id="2571116"/>
    <lineage>
        <taxon>Bacteria</taxon>
        <taxon>Thermotogati</taxon>
        <taxon>Thermotogota</taxon>
        <taxon>Thermotogae</taxon>
        <taxon>Thermotogales</taxon>
        <taxon>Fervidobacteriaceae</taxon>
        <taxon>Thermosipho</taxon>
    </lineage>
</organism>
<dbReference type="InterPro" id="IPR038475">
    <property type="entry name" value="RecG_C_sf"/>
</dbReference>
<dbReference type="EMBL" id="CP071446">
    <property type="protein sequence ID" value="QTA37584.1"/>
    <property type="molecule type" value="Genomic_DNA"/>
</dbReference>
<proteinExistence type="predicted"/>
<reference evidence="1 2" key="1">
    <citation type="submission" date="2021-03" db="EMBL/GenBank/DDBJ databases">
        <title>Thermosipho ferrireducens sp.nov., an anaerobic thermophilic iron-reducing bacterium isolated from a deep-sea hydrothermal sulfide deposits.</title>
        <authorList>
            <person name="Zeng X."/>
            <person name="Chen Y."/>
            <person name="Shao Z."/>
        </authorList>
    </citation>
    <scope>NUCLEOTIDE SEQUENCE [LARGE SCALE GENOMIC DNA]</scope>
    <source>
        <strain evidence="1 2">JL129W03</strain>
    </source>
</reference>
<gene>
    <name evidence="1" type="ORF">JYK00_07580</name>
</gene>
<keyword evidence="2" id="KW-1185">Reference proteome</keyword>
<dbReference type="Pfam" id="PF13749">
    <property type="entry name" value="HATPase_c_4"/>
    <property type="match status" value="1"/>
</dbReference>
<evidence type="ECO:0000313" key="1">
    <source>
        <dbReference type="EMBL" id="QTA37584.1"/>
    </source>
</evidence>
<protein>
    <recommendedName>
        <fullName evidence="3">ATP-dependent DNA helicase RecG C-terminal domain-containing protein</fullName>
    </recommendedName>
</protein>